<proteinExistence type="predicted"/>
<reference evidence="3 4" key="1">
    <citation type="submission" date="2023-01" db="EMBL/GenBank/DDBJ databases">
        <title>Analysis of 21 Apiospora genomes using comparative genomics revels a genus with tremendous synthesis potential of carbohydrate active enzymes and secondary metabolites.</title>
        <authorList>
            <person name="Sorensen T."/>
        </authorList>
    </citation>
    <scope>NUCLEOTIDE SEQUENCE [LARGE SCALE GENOMIC DNA]</scope>
    <source>
        <strain evidence="3 4">CBS 33761</strain>
    </source>
</reference>
<sequence>MAPVANDHYCPGNLLSGEACRLQSEGSPAEQAHYRNHAEKLDNDLEEIKKNVEKHIEEHAMKYVEKRMDYVEKRMDYVEKRMENAIDLIVQQEYEMFFREVFMELGAEIGKKSAKAIGEALARNFDEDDGGDDDEGNSQDGVVGIGKK</sequence>
<gene>
    <name evidence="3" type="ORF">PG993_000281</name>
</gene>
<accession>A0ABR1UAW1</accession>
<dbReference type="Gene3D" id="1.20.5.110">
    <property type="match status" value="1"/>
</dbReference>
<evidence type="ECO:0000256" key="2">
    <source>
        <dbReference type="SAM" id="MobiDB-lite"/>
    </source>
</evidence>
<feature type="region of interest" description="Disordered" evidence="2">
    <location>
        <begin position="124"/>
        <end position="148"/>
    </location>
</feature>
<evidence type="ECO:0000256" key="1">
    <source>
        <dbReference type="SAM" id="Coils"/>
    </source>
</evidence>
<keyword evidence="4" id="KW-1185">Reference proteome</keyword>
<evidence type="ECO:0000313" key="4">
    <source>
        <dbReference type="Proteomes" id="UP001444661"/>
    </source>
</evidence>
<dbReference type="EMBL" id="JAQQWK010000001">
    <property type="protein sequence ID" value="KAK8055054.1"/>
    <property type="molecule type" value="Genomic_DNA"/>
</dbReference>
<organism evidence="3 4">
    <name type="scientific">Apiospora rasikravindrae</name>
    <dbReference type="NCBI Taxonomy" id="990691"/>
    <lineage>
        <taxon>Eukaryota</taxon>
        <taxon>Fungi</taxon>
        <taxon>Dikarya</taxon>
        <taxon>Ascomycota</taxon>
        <taxon>Pezizomycotina</taxon>
        <taxon>Sordariomycetes</taxon>
        <taxon>Xylariomycetidae</taxon>
        <taxon>Amphisphaeriales</taxon>
        <taxon>Apiosporaceae</taxon>
        <taxon>Apiospora</taxon>
    </lineage>
</organism>
<name>A0ABR1UAW1_9PEZI</name>
<feature type="coiled-coil region" evidence="1">
    <location>
        <begin position="31"/>
        <end position="58"/>
    </location>
</feature>
<dbReference type="Proteomes" id="UP001444661">
    <property type="component" value="Unassembled WGS sequence"/>
</dbReference>
<evidence type="ECO:0000313" key="3">
    <source>
        <dbReference type="EMBL" id="KAK8055054.1"/>
    </source>
</evidence>
<keyword evidence="1" id="KW-0175">Coiled coil</keyword>
<comment type="caution">
    <text evidence="3">The sequence shown here is derived from an EMBL/GenBank/DDBJ whole genome shotgun (WGS) entry which is preliminary data.</text>
</comment>
<protein>
    <submittedName>
        <fullName evidence="3">Uncharacterized protein</fullName>
    </submittedName>
</protein>
<feature type="compositionally biased region" description="Acidic residues" evidence="2">
    <location>
        <begin position="126"/>
        <end position="137"/>
    </location>
</feature>